<proteinExistence type="predicted"/>
<dbReference type="OrthoDB" id="9812295at2"/>
<protein>
    <recommendedName>
        <fullName evidence="1">SnoaL-like domain-containing protein</fullName>
    </recommendedName>
</protein>
<dbReference type="SUPFAM" id="SSF54427">
    <property type="entry name" value="NTF2-like"/>
    <property type="match status" value="1"/>
</dbReference>
<dbReference type="Gene3D" id="3.10.450.50">
    <property type="match status" value="1"/>
</dbReference>
<accession>A0A0W8I943</accession>
<dbReference type="Proteomes" id="UP000053512">
    <property type="component" value="Unassembled WGS sequence"/>
</dbReference>
<dbReference type="EMBL" id="LQBK01000023">
    <property type="protein sequence ID" value="KUG56335.1"/>
    <property type="molecule type" value="Genomic_DNA"/>
</dbReference>
<dbReference type="AlphaFoldDB" id="A0A0W8I943"/>
<dbReference type="RefSeq" id="WP_058874485.1">
    <property type="nucleotide sequence ID" value="NZ_LQBK01000023.1"/>
</dbReference>
<reference evidence="3" key="1">
    <citation type="submission" date="2015-12" db="EMBL/GenBank/DDBJ databases">
        <authorList>
            <person name="Nair G.R."/>
            <person name="Kaur G."/>
            <person name="Mayilraj S."/>
        </authorList>
    </citation>
    <scope>NUCLEOTIDE SEQUENCE [LARGE SCALE GENOMIC DNA]</scope>
    <source>
        <strain evidence="3">CD08_4</strain>
    </source>
</reference>
<name>A0A0W8I943_KOCRO</name>
<dbReference type="Pfam" id="PF13474">
    <property type="entry name" value="SnoaL_3"/>
    <property type="match status" value="1"/>
</dbReference>
<evidence type="ECO:0000313" key="2">
    <source>
        <dbReference type="EMBL" id="KUG56335.1"/>
    </source>
</evidence>
<dbReference type="InterPro" id="IPR037401">
    <property type="entry name" value="SnoaL-like"/>
</dbReference>
<feature type="domain" description="SnoaL-like" evidence="1">
    <location>
        <begin position="15"/>
        <end position="136"/>
    </location>
</feature>
<gene>
    <name evidence="2" type="ORF">AVL61_14580</name>
</gene>
<sequence length="139" mass="15538">MDIIADPFESAQASVQARIEQILDAATAKDFDRLAAYHLAGPKFSKFDDVEPLDRQDAETSMRLEAEQFTGMEDFHGRFDDLKIDVFGPVAIATGIFVWDCRVEGDVVSGRNRSTVVFVDSHGQWLIAHEHHSPFPTNS</sequence>
<dbReference type="InterPro" id="IPR032710">
    <property type="entry name" value="NTF2-like_dom_sf"/>
</dbReference>
<organism evidence="2 3">
    <name type="scientific">Kocuria rosea subsp. polaris</name>
    <dbReference type="NCBI Taxonomy" id="136273"/>
    <lineage>
        <taxon>Bacteria</taxon>
        <taxon>Bacillati</taxon>
        <taxon>Actinomycetota</taxon>
        <taxon>Actinomycetes</taxon>
        <taxon>Micrococcales</taxon>
        <taxon>Micrococcaceae</taxon>
        <taxon>Kocuria</taxon>
    </lineage>
</organism>
<comment type="caution">
    <text evidence="2">The sequence shown here is derived from an EMBL/GenBank/DDBJ whole genome shotgun (WGS) entry which is preliminary data.</text>
</comment>
<evidence type="ECO:0000259" key="1">
    <source>
        <dbReference type="Pfam" id="PF13474"/>
    </source>
</evidence>
<evidence type="ECO:0000313" key="3">
    <source>
        <dbReference type="Proteomes" id="UP000053512"/>
    </source>
</evidence>